<keyword evidence="5 7" id="KW-0378">Hydrolase</keyword>
<comment type="subunit">
    <text evidence="7">Consists of a catalytic RNA component (M1 or rnpB) and a protein subunit.</text>
</comment>
<evidence type="ECO:0000256" key="4">
    <source>
        <dbReference type="ARBA" id="ARBA00022759"/>
    </source>
</evidence>
<reference evidence="9 11" key="1">
    <citation type="submission" date="2017-07" db="EMBL/GenBank/DDBJ databases">
        <title>Tamlnaduibacter salinus (Mi-7) genome sequencing.</title>
        <authorList>
            <person name="Verma A."/>
            <person name="Krishnamurthi S."/>
        </authorList>
    </citation>
    <scope>NUCLEOTIDE SEQUENCE [LARGE SCALE GENOMIC DNA]</scope>
    <source>
        <strain evidence="9 11">Mi-7</strain>
    </source>
</reference>
<comment type="similarity">
    <text evidence="7">Belongs to the RnpA family.</text>
</comment>
<name>A0A2A2I5M3_9GAMM</name>
<comment type="function">
    <text evidence="1 7">RNaseP catalyzes the removal of the 5'-leader sequence from pre-tRNA to produce the mature 5'-terminus. It can also cleave other RNA substrates such as 4.5S RNA. The protein component plays an auxiliary but essential role in vivo by binding to the 5'-leader sequence and broadening the substrate specificity of the ribozyme.</text>
</comment>
<evidence type="ECO:0000313" key="12">
    <source>
        <dbReference type="Proteomes" id="UP000245887"/>
    </source>
</evidence>
<keyword evidence="11" id="KW-1185">Reference proteome</keyword>
<comment type="caution">
    <text evidence="9">The sequence shown here is derived from an EMBL/GenBank/DDBJ whole genome shotgun (WGS) entry which is preliminary data.</text>
</comment>
<sequence>MPSLRFPKQARLLTPRDYSGVFDQVTARVAHRHLLILATPNQRSHARVGLIFSKKNLRRAVDRNRVKRLVRESFRHQTTLPAMDIVVLGRKGLAGIDNARLHRILDELWQRLEKKASGSGQHESKTETGSR</sequence>
<evidence type="ECO:0000313" key="11">
    <source>
        <dbReference type="Proteomes" id="UP000218332"/>
    </source>
</evidence>
<keyword evidence="6 7" id="KW-0694">RNA-binding</keyword>
<evidence type="ECO:0000313" key="10">
    <source>
        <dbReference type="EMBL" id="PVY77467.1"/>
    </source>
</evidence>
<dbReference type="GO" id="GO:0030677">
    <property type="term" value="C:ribonuclease P complex"/>
    <property type="evidence" value="ECO:0007669"/>
    <property type="project" value="TreeGrafter"/>
</dbReference>
<organism evidence="9 11">
    <name type="scientific">Tamilnaduibacter salinus</name>
    <dbReference type="NCBI Taxonomy" id="1484056"/>
    <lineage>
        <taxon>Bacteria</taxon>
        <taxon>Pseudomonadati</taxon>
        <taxon>Pseudomonadota</taxon>
        <taxon>Gammaproteobacteria</taxon>
        <taxon>Pseudomonadales</taxon>
        <taxon>Marinobacteraceae</taxon>
        <taxon>Tamilnaduibacter</taxon>
    </lineage>
</organism>
<dbReference type="GO" id="GO:0004526">
    <property type="term" value="F:ribonuclease P activity"/>
    <property type="evidence" value="ECO:0007669"/>
    <property type="project" value="UniProtKB-UniRule"/>
</dbReference>
<dbReference type="RefSeq" id="WP_095610076.1">
    <property type="nucleotide sequence ID" value="NZ_NMPM01000013.1"/>
</dbReference>
<keyword evidence="3 7" id="KW-0540">Nuclease</keyword>
<protein>
    <recommendedName>
        <fullName evidence="7 8">Ribonuclease P protein component</fullName>
        <shortName evidence="7">RNase P protein</shortName>
        <shortName evidence="7">RNaseP protein</shortName>
        <ecNumber evidence="7 8">3.1.26.5</ecNumber>
    </recommendedName>
    <alternativeName>
        <fullName evidence="7">Protein C5</fullName>
    </alternativeName>
</protein>
<keyword evidence="2 7" id="KW-0819">tRNA processing</keyword>
<dbReference type="Pfam" id="PF00825">
    <property type="entry name" value="Ribonuclease_P"/>
    <property type="match status" value="1"/>
</dbReference>
<dbReference type="EC" id="3.1.26.5" evidence="7 8"/>
<dbReference type="EMBL" id="NMPM01000013">
    <property type="protein sequence ID" value="PAV26882.1"/>
    <property type="molecule type" value="Genomic_DNA"/>
</dbReference>
<evidence type="ECO:0000256" key="5">
    <source>
        <dbReference type="ARBA" id="ARBA00022801"/>
    </source>
</evidence>
<evidence type="ECO:0000256" key="6">
    <source>
        <dbReference type="ARBA" id="ARBA00022884"/>
    </source>
</evidence>
<gene>
    <name evidence="7 9" type="primary">rnpA</name>
    <name evidence="10" type="ORF">C8D92_103153</name>
    <name evidence="9" type="ORF">CF392_03470</name>
</gene>
<dbReference type="OrthoDB" id="9796422at2"/>
<dbReference type="InterPro" id="IPR020539">
    <property type="entry name" value="RNase_P_CS"/>
</dbReference>
<dbReference type="PROSITE" id="PS00648">
    <property type="entry name" value="RIBONUCLEASE_P"/>
    <property type="match status" value="1"/>
</dbReference>
<dbReference type="NCBIfam" id="TIGR00188">
    <property type="entry name" value="rnpA"/>
    <property type="match status" value="1"/>
</dbReference>
<dbReference type="Proteomes" id="UP000218332">
    <property type="component" value="Unassembled WGS sequence"/>
</dbReference>
<dbReference type="AlphaFoldDB" id="A0A2A2I5M3"/>
<evidence type="ECO:0000313" key="9">
    <source>
        <dbReference type="EMBL" id="PAV26882.1"/>
    </source>
</evidence>
<dbReference type="PANTHER" id="PTHR33992">
    <property type="entry name" value="RIBONUCLEASE P PROTEIN COMPONENT"/>
    <property type="match status" value="1"/>
</dbReference>
<dbReference type="HAMAP" id="MF_00227">
    <property type="entry name" value="RNase_P"/>
    <property type="match status" value="1"/>
</dbReference>
<dbReference type="SUPFAM" id="SSF54211">
    <property type="entry name" value="Ribosomal protein S5 domain 2-like"/>
    <property type="match status" value="1"/>
</dbReference>
<dbReference type="InterPro" id="IPR014721">
    <property type="entry name" value="Ribsml_uS5_D2-typ_fold_subgr"/>
</dbReference>
<dbReference type="InterPro" id="IPR000100">
    <property type="entry name" value="RNase_P"/>
</dbReference>
<evidence type="ECO:0000256" key="2">
    <source>
        <dbReference type="ARBA" id="ARBA00022694"/>
    </source>
</evidence>
<dbReference type="Proteomes" id="UP000245887">
    <property type="component" value="Unassembled WGS sequence"/>
</dbReference>
<proteinExistence type="inferred from homology"/>
<dbReference type="GO" id="GO:0042781">
    <property type="term" value="F:3'-tRNA processing endoribonuclease activity"/>
    <property type="evidence" value="ECO:0007669"/>
    <property type="project" value="TreeGrafter"/>
</dbReference>
<reference evidence="10 12" key="2">
    <citation type="submission" date="2018-04" db="EMBL/GenBank/DDBJ databases">
        <title>Genomic Encyclopedia of Type Strains, Phase IV (KMG-IV): sequencing the most valuable type-strain genomes for metagenomic binning, comparative biology and taxonomic classification.</title>
        <authorList>
            <person name="Goeker M."/>
        </authorList>
    </citation>
    <scope>NUCLEOTIDE SEQUENCE [LARGE SCALE GENOMIC DNA]</scope>
    <source>
        <strain evidence="10 12">DSM 28688</strain>
    </source>
</reference>
<keyword evidence="4 7" id="KW-0255">Endonuclease</keyword>
<dbReference type="Gene3D" id="3.30.230.10">
    <property type="match status" value="1"/>
</dbReference>
<evidence type="ECO:0000256" key="1">
    <source>
        <dbReference type="ARBA" id="ARBA00002663"/>
    </source>
</evidence>
<accession>A0A2A2I5M3</accession>
<comment type="catalytic activity">
    <reaction evidence="7">
        <text>Endonucleolytic cleavage of RNA, removing 5'-extranucleotides from tRNA precursor.</text>
        <dbReference type="EC" id="3.1.26.5"/>
    </reaction>
</comment>
<evidence type="ECO:0000256" key="8">
    <source>
        <dbReference type="NCBIfam" id="TIGR00188"/>
    </source>
</evidence>
<dbReference type="GO" id="GO:0000049">
    <property type="term" value="F:tRNA binding"/>
    <property type="evidence" value="ECO:0007669"/>
    <property type="project" value="UniProtKB-UniRule"/>
</dbReference>
<evidence type="ECO:0000256" key="3">
    <source>
        <dbReference type="ARBA" id="ARBA00022722"/>
    </source>
</evidence>
<dbReference type="EMBL" id="QEKQ01000003">
    <property type="protein sequence ID" value="PVY77467.1"/>
    <property type="molecule type" value="Genomic_DNA"/>
</dbReference>
<evidence type="ECO:0000256" key="7">
    <source>
        <dbReference type="HAMAP-Rule" id="MF_00227"/>
    </source>
</evidence>
<dbReference type="PANTHER" id="PTHR33992:SF1">
    <property type="entry name" value="RIBONUCLEASE P PROTEIN COMPONENT"/>
    <property type="match status" value="1"/>
</dbReference>
<dbReference type="GO" id="GO:0001682">
    <property type="term" value="P:tRNA 5'-leader removal"/>
    <property type="evidence" value="ECO:0007669"/>
    <property type="project" value="UniProtKB-UniRule"/>
</dbReference>
<dbReference type="InterPro" id="IPR020568">
    <property type="entry name" value="Ribosomal_Su5_D2-typ_SF"/>
</dbReference>